<evidence type="ECO:0000313" key="3">
    <source>
        <dbReference type="Proteomes" id="UP001501115"/>
    </source>
</evidence>
<proteinExistence type="predicted"/>
<keyword evidence="1" id="KW-0732">Signal</keyword>
<evidence type="ECO:0000256" key="1">
    <source>
        <dbReference type="SAM" id="SignalP"/>
    </source>
</evidence>
<organism evidence="2 3">
    <name type="scientific">Streptomyces venetus</name>
    <dbReference type="NCBI Taxonomy" id="1701086"/>
    <lineage>
        <taxon>Bacteria</taxon>
        <taxon>Bacillati</taxon>
        <taxon>Actinomycetota</taxon>
        <taxon>Actinomycetes</taxon>
        <taxon>Kitasatosporales</taxon>
        <taxon>Streptomycetaceae</taxon>
        <taxon>Streptomyces</taxon>
    </lineage>
</organism>
<dbReference type="InterPro" id="IPR006311">
    <property type="entry name" value="TAT_signal"/>
</dbReference>
<protein>
    <recommendedName>
        <fullName evidence="4">Secreted protein</fullName>
    </recommendedName>
</protein>
<dbReference type="PROSITE" id="PS51318">
    <property type="entry name" value="TAT"/>
    <property type="match status" value="1"/>
</dbReference>
<dbReference type="Proteomes" id="UP001501115">
    <property type="component" value="Unassembled WGS sequence"/>
</dbReference>
<sequence length="238" mass="25005">MSDNARSSMSGIPRRILVKGAGVIAVAAAAGSFAPATAVASPAGAPLSAPRKKAPTSANGWILEEEANHVSTVWTRPVPGTGLEVDVRIGDVEAILLHVVRRYHYEVEQLNHVDLAGWQRIGGLEKGRPESNLASGTAVRIRPGAGASGSLFPLQVLTVRDILADCEGVVRWGGDDSPVDESLFYVDRGPDDASVRGLADRLRLAEATPGQGAGVAVDVLAPSRRERAKKLVKEQRAG</sequence>
<feature type="chain" id="PRO_5045867049" description="Secreted protein" evidence="1">
    <location>
        <begin position="39"/>
        <end position="238"/>
    </location>
</feature>
<name>A0ABP8FYN6_9ACTN</name>
<evidence type="ECO:0000313" key="2">
    <source>
        <dbReference type="EMBL" id="GAA4313716.1"/>
    </source>
</evidence>
<reference evidence="3" key="1">
    <citation type="journal article" date="2019" name="Int. J. Syst. Evol. Microbiol.">
        <title>The Global Catalogue of Microorganisms (GCM) 10K type strain sequencing project: providing services to taxonomists for standard genome sequencing and annotation.</title>
        <authorList>
            <consortium name="The Broad Institute Genomics Platform"/>
            <consortium name="The Broad Institute Genome Sequencing Center for Infectious Disease"/>
            <person name="Wu L."/>
            <person name="Ma J."/>
        </authorList>
    </citation>
    <scope>NUCLEOTIDE SEQUENCE [LARGE SCALE GENOMIC DNA]</scope>
    <source>
        <strain evidence="3">JCM 31290</strain>
    </source>
</reference>
<evidence type="ECO:0008006" key="4">
    <source>
        <dbReference type="Google" id="ProtNLM"/>
    </source>
</evidence>
<gene>
    <name evidence="2" type="ORF">GCM10023086_34680</name>
</gene>
<accession>A0ABP8FYN6</accession>
<dbReference type="EMBL" id="BAABET010000005">
    <property type="protein sequence ID" value="GAA4313716.1"/>
    <property type="molecule type" value="Genomic_DNA"/>
</dbReference>
<keyword evidence="3" id="KW-1185">Reference proteome</keyword>
<comment type="caution">
    <text evidence="2">The sequence shown here is derived from an EMBL/GenBank/DDBJ whole genome shotgun (WGS) entry which is preliminary data.</text>
</comment>
<feature type="signal peptide" evidence="1">
    <location>
        <begin position="1"/>
        <end position="38"/>
    </location>
</feature>